<reference evidence="1" key="1">
    <citation type="submission" date="2022-11" db="EMBL/GenBank/DDBJ databases">
        <title>Marilongibacter aestuarii gen. nov., sp. nov., isolated from tidal flat sediment.</title>
        <authorList>
            <person name="Jiayan W."/>
        </authorList>
    </citation>
    <scope>NUCLEOTIDE SEQUENCE</scope>
    <source>
        <strain evidence="1">Z1-6</strain>
    </source>
</reference>
<dbReference type="Gene3D" id="3.40.50.300">
    <property type="entry name" value="P-loop containing nucleotide triphosphate hydrolases"/>
    <property type="match status" value="1"/>
</dbReference>
<sequence>MGNSLMNYLNKRLNEENSNKKGSSDLAGPVITISREVGCNGLKLANLLASRLNKQKMVTQWKVMSKEIFHESARELDLEPEIIRKTFKKTDRYTFEQILKAFGDKRYKSEEKIIKTVREVVRILAVDGFNIIVGRASHIIAKDIKNALHIRLIAPIDYRINTIVHNNNLNKAEALKFIEKVEKERIAFRKVLKEDDLREELFDLTLNRASFTDEQAIEIIEHVVETKQLLANSKRKMEYY</sequence>
<keyword evidence="1" id="KW-0808">Transferase</keyword>
<evidence type="ECO:0000313" key="1">
    <source>
        <dbReference type="EMBL" id="MCY1722214.1"/>
    </source>
</evidence>
<dbReference type="InterPro" id="IPR027417">
    <property type="entry name" value="P-loop_NTPase"/>
</dbReference>
<evidence type="ECO:0000313" key="2">
    <source>
        <dbReference type="Proteomes" id="UP001145087"/>
    </source>
</evidence>
<gene>
    <name evidence="1" type="ORF">OU798_17805</name>
</gene>
<organism evidence="1 2">
    <name type="scientific">Draconibacterium aestuarii</name>
    <dbReference type="NCBI Taxonomy" id="2998507"/>
    <lineage>
        <taxon>Bacteria</taxon>
        <taxon>Pseudomonadati</taxon>
        <taxon>Bacteroidota</taxon>
        <taxon>Bacteroidia</taxon>
        <taxon>Marinilabiliales</taxon>
        <taxon>Prolixibacteraceae</taxon>
        <taxon>Draconibacterium</taxon>
    </lineage>
</organism>
<keyword evidence="1" id="KW-0418">Kinase</keyword>
<dbReference type="EMBL" id="JAPOHD010000031">
    <property type="protein sequence ID" value="MCY1722214.1"/>
    <property type="molecule type" value="Genomic_DNA"/>
</dbReference>
<accession>A0A9X3F7X8</accession>
<comment type="caution">
    <text evidence="1">The sequence shown here is derived from an EMBL/GenBank/DDBJ whole genome shotgun (WGS) entry which is preliminary data.</text>
</comment>
<name>A0A9X3F7X8_9BACT</name>
<dbReference type="AlphaFoldDB" id="A0A9X3F7X8"/>
<protein>
    <submittedName>
        <fullName evidence="1">Cytidylate kinase-like family protein</fullName>
    </submittedName>
</protein>
<keyword evidence="2" id="KW-1185">Reference proteome</keyword>
<dbReference type="RefSeq" id="WP_343334540.1">
    <property type="nucleotide sequence ID" value="NZ_JAPOHD010000031.1"/>
</dbReference>
<dbReference type="GO" id="GO:0016301">
    <property type="term" value="F:kinase activity"/>
    <property type="evidence" value="ECO:0007669"/>
    <property type="project" value="UniProtKB-KW"/>
</dbReference>
<proteinExistence type="predicted"/>
<dbReference type="Proteomes" id="UP001145087">
    <property type="component" value="Unassembled WGS sequence"/>
</dbReference>
<dbReference type="Pfam" id="PF13189">
    <property type="entry name" value="Cytidylate_kin2"/>
    <property type="match status" value="1"/>
</dbReference>